<evidence type="ECO:0000313" key="2">
    <source>
        <dbReference type="Proteomes" id="UP000564677"/>
    </source>
</evidence>
<accession>A0A7X5UYS1</accession>
<reference evidence="1 2" key="1">
    <citation type="submission" date="2020-03" db="EMBL/GenBank/DDBJ databases">
        <title>Genomic Encyclopedia of Type Strains, Phase IV (KMG-IV): sequencing the most valuable type-strain genomes for metagenomic binning, comparative biology and taxonomic classification.</title>
        <authorList>
            <person name="Goeker M."/>
        </authorList>
    </citation>
    <scope>NUCLEOTIDE SEQUENCE [LARGE SCALE GENOMIC DNA]</scope>
    <source>
        <strain evidence="1 2">DSM 4733</strain>
    </source>
</reference>
<organism evidence="1 2">
    <name type="scientific">Sphingomonas leidyi</name>
    <dbReference type="NCBI Taxonomy" id="68569"/>
    <lineage>
        <taxon>Bacteria</taxon>
        <taxon>Pseudomonadati</taxon>
        <taxon>Pseudomonadota</taxon>
        <taxon>Alphaproteobacteria</taxon>
        <taxon>Sphingomonadales</taxon>
        <taxon>Sphingomonadaceae</taxon>
        <taxon>Sphingomonas</taxon>
    </lineage>
</organism>
<sequence length="73" mass="8356">MESIALRIARLRDLTRLQVNVVWKFALACQIELRSDQRRSQERGDDTAFAVESLADFGSDAIGVRASFREPFR</sequence>
<dbReference type="Proteomes" id="UP000564677">
    <property type="component" value="Unassembled WGS sequence"/>
</dbReference>
<evidence type="ECO:0000313" key="1">
    <source>
        <dbReference type="EMBL" id="NIJ64097.1"/>
    </source>
</evidence>
<protein>
    <submittedName>
        <fullName evidence="1">Uncharacterized protein</fullName>
    </submittedName>
</protein>
<name>A0A7X5UYS1_9SPHN</name>
<dbReference type="AlphaFoldDB" id="A0A7X5UYS1"/>
<comment type="caution">
    <text evidence="1">The sequence shown here is derived from an EMBL/GenBank/DDBJ whole genome shotgun (WGS) entry which is preliminary data.</text>
</comment>
<gene>
    <name evidence="1" type="ORF">FHR20_001028</name>
</gene>
<dbReference type="EMBL" id="JAASQV010000001">
    <property type="protein sequence ID" value="NIJ64097.1"/>
    <property type="molecule type" value="Genomic_DNA"/>
</dbReference>
<dbReference type="RefSeq" id="WP_167298503.1">
    <property type="nucleotide sequence ID" value="NZ_JAASQV010000001.1"/>
</dbReference>
<keyword evidence="2" id="KW-1185">Reference proteome</keyword>
<proteinExistence type="predicted"/>